<feature type="compositionally biased region" description="Low complexity" evidence="1">
    <location>
        <begin position="28"/>
        <end position="50"/>
    </location>
</feature>
<name>A0A1Y2DU69_9BASI</name>
<feature type="region of interest" description="Disordered" evidence="1">
    <location>
        <begin position="67"/>
        <end position="96"/>
    </location>
</feature>
<dbReference type="AlphaFoldDB" id="A0A1Y2DU69"/>
<comment type="caution">
    <text evidence="2">The sequence shown here is derived from an EMBL/GenBank/DDBJ whole genome shotgun (WGS) entry which is preliminary data.</text>
</comment>
<dbReference type="EMBL" id="MCGR01000070">
    <property type="protein sequence ID" value="ORY62704.1"/>
    <property type="molecule type" value="Genomic_DNA"/>
</dbReference>
<dbReference type="Proteomes" id="UP000193467">
    <property type="component" value="Unassembled WGS sequence"/>
</dbReference>
<evidence type="ECO:0000313" key="3">
    <source>
        <dbReference type="Proteomes" id="UP000193467"/>
    </source>
</evidence>
<keyword evidence="3" id="KW-1185">Reference proteome</keyword>
<sequence>MLLVASTRASTSTARFYSVASKARKGRPAPSASAAARPSPSTTYTAPLSASPSPLYSHPAAIAAAGTTPGSSTLVQQDKGKGKASPDDAGWRDSLSKGSWAEPPLVAKARGKTVKQRNVWESYLVLPAQTRLYLSLGLFAVGLIGLYGGDWLVPDTAEEIAIKEGDVLPVLVSTGAGAGEVGGSGRV</sequence>
<organism evidence="2 3">
    <name type="scientific">Leucosporidium creatinivorum</name>
    <dbReference type="NCBI Taxonomy" id="106004"/>
    <lineage>
        <taxon>Eukaryota</taxon>
        <taxon>Fungi</taxon>
        <taxon>Dikarya</taxon>
        <taxon>Basidiomycota</taxon>
        <taxon>Pucciniomycotina</taxon>
        <taxon>Microbotryomycetes</taxon>
        <taxon>Leucosporidiales</taxon>
        <taxon>Leucosporidium</taxon>
    </lineage>
</organism>
<dbReference type="InParanoid" id="A0A1Y2DU69"/>
<evidence type="ECO:0000313" key="2">
    <source>
        <dbReference type="EMBL" id="ORY62704.1"/>
    </source>
</evidence>
<feature type="compositionally biased region" description="Basic and acidic residues" evidence="1">
    <location>
        <begin position="78"/>
        <end position="95"/>
    </location>
</feature>
<dbReference type="OrthoDB" id="2537776at2759"/>
<protein>
    <submittedName>
        <fullName evidence="2">Uncharacterized protein</fullName>
    </submittedName>
</protein>
<gene>
    <name evidence="2" type="ORF">BCR35DRAFT_308929</name>
</gene>
<feature type="region of interest" description="Disordered" evidence="1">
    <location>
        <begin position="18"/>
        <end position="50"/>
    </location>
</feature>
<reference evidence="2 3" key="1">
    <citation type="submission" date="2016-07" db="EMBL/GenBank/DDBJ databases">
        <title>Pervasive Adenine N6-methylation of Active Genes in Fungi.</title>
        <authorList>
            <consortium name="DOE Joint Genome Institute"/>
            <person name="Mondo S.J."/>
            <person name="Dannebaum R.O."/>
            <person name="Kuo R.C."/>
            <person name="Labutti K."/>
            <person name="Haridas S."/>
            <person name="Kuo A."/>
            <person name="Salamov A."/>
            <person name="Ahrendt S.R."/>
            <person name="Lipzen A."/>
            <person name="Sullivan W."/>
            <person name="Andreopoulos W.B."/>
            <person name="Clum A."/>
            <person name="Lindquist E."/>
            <person name="Daum C."/>
            <person name="Ramamoorthy G.K."/>
            <person name="Gryganskyi A."/>
            <person name="Culley D."/>
            <person name="Magnuson J.K."/>
            <person name="James T.Y."/>
            <person name="O'Malley M.A."/>
            <person name="Stajich J.E."/>
            <person name="Spatafora J.W."/>
            <person name="Visel A."/>
            <person name="Grigoriev I.V."/>
        </authorList>
    </citation>
    <scope>NUCLEOTIDE SEQUENCE [LARGE SCALE GENOMIC DNA]</scope>
    <source>
        <strain evidence="2 3">62-1032</strain>
    </source>
</reference>
<accession>A0A1Y2DU69</accession>
<evidence type="ECO:0000256" key="1">
    <source>
        <dbReference type="SAM" id="MobiDB-lite"/>
    </source>
</evidence>
<proteinExistence type="predicted"/>